<dbReference type="Proteomes" id="UP001281147">
    <property type="component" value="Unassembled WGS sequence"/>
</dbReference>
<organism evidence="1 2">
    <name type="scientific">Vermiconidia calcicola</name>
    <dbReference type="NCBI Taxonomy" id="1690605"/>
    <lineage>
        <taxon>Eukaryota</taxon>
        <taxon>Fungi</taxon>
        <taxon>Dikarya</taxon>
        <taxon>Ascomycota</taxon>
        <taxon>Pezizomycotina</taxon>
        <taxon>Dothideomycetes</taxon>
        <taxon>Dothideomycetidae</taxon>
        <taxon>Mycosphaerellales</taxon>
        <taxon>Extremaceae</taxon>
        <taxon>Vermiconidia</taxon>
    </lineage>
</organism>
<evidence type="ECO:0000313" key="2">
    <source>
        <dbReference type="Proteomes" id="UP001281147"/>
    </source>
</evidence>
<keyword evidence="2" id="KW-1185">Reference proteome</keyword>
<evidence type="ECO:0000313" key="1">
    <source>
        <dbReference type="EMBL" id="KAK3719297.1"/>
    </source>
</evidence>
<sequence length="390" mass="44544">MSAVLRSLAVKLNRRRKSSAGRSHKESQEHEAGDGEGQDIAGLMDGLTITSSSDTRSYQFGNLDEYEFDFVPVPDRPWPGPTYDEFAPFAPGVFDKPRPTKRKSKFESTKRKVSTQEGVKKNPRRTPSSNTQHGRSVARSKHRRPLQYYGAPPARDPPVDFLNLPGEIRNYILRLLCVGEEPIVAQFRPVLEPSKDGRRRLRSSSEKVRRFPREPVLALGCRQLQREVLSIFYGENKFIFRQSEAPKSTNLVMTCTETIQKWSPMMADCLAHVEIHFIIRPLHGGKKTINYELCKLVDGRLRISSNVESQHYCTCFDKHMLEAERLSIARGRDCRDLICEAKQLISKRANKLQHDRSMEHLPGSLGIFRPRTLKCNDCGLEHLRMLESGL</sequence>
<protein>
    <submittedName>
        <fullName evidence="1">Uncharacterized protein</fullName>
    </submittedName>
</protein>
<dbReference type="EMBL" id="JAUTXU010000027">
    <property type="protein sequence ID" value="KAK3719297.1"/>
    <property type="molecule type" value="Genomic_DNA"/>
</dbReference>
<proteinExistence type="predicted"/>
<reference evidence="1" key="1">
    <citation type="submission" date="2023-07" db="EMBL/GenBank/DDBJ databases">
        <title>Black Yeasts Isolated from many extreme environments.</title>
        <authorList>
            <person name="Coleine C."/>
            <person name="Stajich J.E."/>
            <person name="Selbmann L."/>
        </authorList>
    </citation>
    <scope>NUCLEOTIDE SEQUENCE</scope>
    <source>
        <strain evidence="1">CCFEE 5714</strain>
    </source>
</reference>
<comment type="caution">
    <text evidence="1">The sequence shown here is derived from an EMBL/GenBank/DDBJ whole genome shotgun (WGS) entry which is preliminary data.</text>
</comment>
<name>A0ACC3NNN1_9PEZI</name>
<accession>A0ACC3NNN1</accession>
<gene>
    <name evidence="1" type="ORF">LTR37_004516</name>
</gene>